<evidence type="ECO:0000313" key="1">
    <source>
        <dbReference type="EMBL" id="MBB6563658.1"/>
    </source>
</evidence>
<gene>
    <name evidence="1" type="ORF">HNP48_006382</name>
</gene>
<evidence type="ECO:0008006" key="3">
    <source>
        <dbReference type="Google" id="ProtNLM"/>
    </source>
</evidence>
<dbReference type="PROSITE" id="PS51257">
    <property type="entry name" value="PROKAR_LIPOPROTEIN"/>
    <property type="match status" value="1"/>
</dbReference>
<sequence length="164" mass="16995">MSGGKTVPHLLAVPAAGACPAKPVEPREGVGAGEPADGVTPAMVLRELAGIAFFDIRKLFNGDGSLKRVQELDGATAAAIASIEVVEIGPGGQLELGKKFKSPEKLKALDLLGTHLGMFAKKAGDDAPDPLRKALAQMPAERAEGMLAALEQVKSIKEKPHSAR</sequence>
<name>A0A7X0PKJ4_9BURK</name>
<accession>A0A7X0PKJ4</accession>
<dbReference type="RefSeq" id="WP_184864913.1">
    <property type="nucleotide sequence ID" value="NZ_JACHLK010000021.1"/>
</dbReference>
<dbReference type="GO" id="GO:0051276">
    <property type="term" value="P:chromosome organization"/>
    <property type="evidence" value="ECO:0007669"/>
    <property type="project" value="InterPro"/>
</dbReference>
<protein>
    <recommendedName>
        <fullName evidence="3">Terminase small subunit</fullName>
    </recommendedName>
</protein>
<dbReference type="Proteomes" id="UP000575083">
    <property type="component" value="Unassembled WGS sequence"/>
</dbReference>
<dbReference type="EMBL" id="JACHLK010000021">
    <property type="protein sequence ID" value="MBB6563658.1"/>
    <property type="molecule type" value="Genomic_DNA"/>
</dbReference>
<dbReference type="AlphaFoldDB" id="A0A7X0PKJ4"/>
<dbReference type="InterPro" id="IPR005335">
    <property type="entry name" value="Terminase_ssu"/>
</dbReference>
<proteinExistence type="predicted"/>
<reference evidence="1 2" key="1">
    <citation type="submission" date="2020-08" db="EMBL/GenBank/DDBJ databases">
        <title>Functional genomics of gut bacteria from endangered species of beetles.</title>
        <authorList>
            <person name="Carlos-Shanley C."/>
        </authorList>
    </citation>
    <scope>NUCLEOTIDE SEQUENCE [LARGE SCALE GENOMIC DNA]</scope>
    <source>
        <strain evidence="1 2">S00198</strain>
    </source>
</reference>
<evidence type="ECO:0000313" key="2">
    <source>
        <dbReference type="Proteomes" id="UP000575083"/>
    </source>
</evidence>
<comment type="caution">
    <text evidence="1">The sequence shown here is derived from an EMBL/GenBank/DDBJ whole genome shotgun (WGS) entry which is preliminary data.</text>
</comment>
<keyword evidence="2" id="KW-1185">Reference proteome</keyword>
<dbReference type="Pfam" id="PF03592">
    <property type="entry name" value="Terminase_2"/>
    <property type="match status" value="1"/>
</dbReference>
<organism evidence="1 2">
    <name type="scientific">Acidovorax soli</name>
    <dbReference type="NCBI Taxonomy" id="592050"/>
    <lineage>
        <taxon>Bacteria</taxon>
        <taxon>Pseudomonadati</taxon>
        <taxon>Pseudomonadota</taxon>
        <taxon>Betaproteobacteria</taxon>
        <taxon>Burkholderiales</taxon>
        <taxon>Comamonadaceae</taxon>
        <taxon>Acidovorax</taxon>
    </lineage>
</organism>